<dbReference type="Proteomes" id="UP000321638">
    <property type="component" value="Unassembled WGS sequence"/>
</dbReference>
<evidence type="ECO:0000313" key="1">
    <source>
        <dbReference type="EMBL" id="TXL70869.1"/>
    </source>
</evidence>
<proteinExistence type="predicted"/>
<dbReference type="OrthoDB" id="267579at2"/>
<keyword evidence="2" id="KW-1185">Reference proteome</keyword>
<protein>
    <submittedName>
        <fullName evidence="1">S1/P1 Nuclease</fullName>
    </submittedName>
</protein>
<organism evidence="1 2">
    <name type="scientific">Vineibacter terrae</name>
    <dbReference type="NCBI Taxonomy" id="2586908"/>
    <lineage>
        <taxon>Bacteria</taxon>
        <taxon>Pseudomonadati</taxon>
        <taxon>Pseudomonadota</taxon>
        <taxon>Alphaproteobacteria</taxon>
        <taxon>Hyphomicrobiales</taxon>
        <taxon>Vineibacter</taxon>
    </lineage>
</organism>
<accession>A0A5C8PBC5</accession>
<gene>
    <name evidence="1" type="ORF">FHP25_32640</name>
</gene>
<name>A0A5C8PBC5_9HYPH</name>
<dbReference type="InterPro" id="IPR008947">
    <property type="entry name" value="PLipase_C/P1_nuclease_dom_sf"/>
</dbReference>
<dbReference type="AlphaFoldDB" id="A0A5C8PBC5"/>
<dbReference type="EMBL" id="VDUZ01000052">
    <property type="protein sequence ID" value="TXL70869.1"/>
    <property type="molecule type" value="Genomic_DNA"/>
</dbReference>
<reference evidence="1 2" key="1">
    <citation type="submission" date="2019-06" db="EMBL/GenBank/DDBJ databases">
        <title>New taxonomy in bacterial strain CC-CFT640, isolated from vineyard.</title>
        <authorList>
            <person name="Lin S.-Y."/>
            <person name="Tsai C.-F."/>
            <person name="Young C.-C."/>
        </authorList>
    </citation>
    <scope>NUCLEOTIDE SEQUENCE [LARGE SCALE GENOMIC DNA]</scope>
    <source>
        <strain evidence="1 2">CC-CFT640</strain>
    </source>
</reference>
<dbReference type="GO" id="GO:0016788">
    <property type="term" value="F:hydrolase activity, acting on ester bonds"/>
    <property type="evidence" value="ECO:0007669"/>
    <property type="project" value="InterPro"/>
</dbReference>
<dbReference type="RefSeq" id="WP_147851201.1">
    <property type="nucleotide sequence ID" value="NZ_VDUZ01000052.1"/>
</dbReference>
<dbReference type="Gene3D" id="1.10.575.10">
    <property type="entry name" value="P1 Nuclease"/>
    <property type="match status" value="1"/>
</dbReference>
<evidence type="ECO:0000313" key="2">
    <source>
        <dbReference type="Proteomes" id="UP000321638"/>
    </source>
</evidence>
<sequence length="343" mass="38031">MSSDRPRRTALTLLSVALLSVTGGDNAWGWGATGHELVSGIAAEQLPAVLPAFLRTPEVAAEIAVLGRELDRSKGAGKTHDAERDPGHYIDLDDEGSVFGILPLSRLPPTREEYDTLLRQGGFTQYKAGYLPYAIIDGWLQLRKDFAYWRADVVGARTATDPAERVWFEADRVLREKLIIRDLGVWSHYIGDASQRMHVSIHFNGWGPYPNPKNYSTSSSLHAFFEGAFVCNYVDRTAVTGAVRPYRDCGCSIEERTRTYLLGTQAQIVPLYELEQTGEFKSATQAGRDFVVQRLAAAVSELRDMIVDAWTDSPNATVGYPERRLRDIEAGTVVLTRAMFGAD</sequence>
<dbReference type="SUPFAM" id="SSF48537">
    <property type="entry name" value="Phospholipase C/P1 nuclease"/>
    <property type="match status" value="1"/>
</dbReference>
<comment type="caution">
    <text evidence="1">The sequence shown here is derived from an EMBL/GenBank/DDBJ whole genome shotgun (WGS) entry which is preliminary data.</text>
</comment>